<feature type="domain" description="Carbohydrate kinase PfkB" evidence="6">
    <location>
        <begin position="1"/>
        <end position="301"/>
    </location>
</feature>
<dbReference type="Gene3D" id="3.40.1190.20">
    <property type="match status" value="1"/>
</dbReference>
<dbReference type="CDD" id="cd01166">
    <property type="entry name" value="KdgK"/>
    <property type="match status" value="1"/>
</dbReference>
<dbReference type="RefSeq" id="WP_160655837.1">
    <property type="nucleotide sequence ID" value="NZ_JBHRWU010000001.1"/>
</dbReference>
<dbReference type="Pfam" id="PF00294">
    <property type="entry name" value="PfkB"/>
    <property type="match status" value="1"/>
</dbReference>
<organism evidence="7 8">
    <name type="scientific">Salinicoccus hispanicus</name>
    <dbReference type="NCBI Taxonomy" id="157225"/>
    <lineage>
        <taxon>Bacteria</taxon>
        <taxon>Bacillati</taxon>
        <taxon>Bacillota</taxon>
        <taxon>Bacilli</taxon>
        <taxon>Bacillales</taxon>
        <taxon>Staphylococcaceae</taxon>
        <taxon>Salinicoccus</taxon>
    </lineage>
</organism>
<dbReference type="InterPro" id="IPR029056">
    <property type="entry name" value="Ribokinase-like"/>
</dbReference>
<evidence type="ECO:0000313" key="7">
    <source>
        <dbReference type="EMBL" id="MXQ51386.1"/>
    </source>
</evidence>
<sequence length="317" mass="36280">MSEIVTVGEAMVVFNPTKDTKLRYVDQFFKSVAGAELNTVVGCARLGMPTRYFTYLGNDEFGHYIYKFLNSERMDVSNVKFLDDYPTSINFKQNDMFFKETFYYRSQSPVIHHSEKLIEDVANHPFKSDDIFHISGVFLALIRHDFEYFYQTVIHIRNKGVKISLDPNLRLKLWDIEEVRHVMLRLFNLTDILLAGEEELELIFDQNDIDMNISSLHQFNIESVFIKRGENGAIGIKAGKQYTIGTFAKNVVDTVGGGDAFNAGVLYAFREQFSMDETLHTASVIAARNISVMGDNEGLPTQDELNALMGFTKRIER</sequence>
<dbReference type="PANTHER" id="PTHR43085:SF1">
    <property type="entry name" value="PSEUDOURIDINE KINASE-RELATED"/>
    <property type="match status" value="1"/>
</dbReference>
<dbReference type="AlphaFoldDB" id="A0A6N8U2Z2"/>
<keyword evidence="5" id="KW-0067">ATP-binding</keyword>
<evidence type="ECO:0000256" key="1">
    <source>
        <dbReference type="ARBA" id="ARBA00010688"/>
    </source>
</evidence>
<dbReference type="OrthoDB" id="9813569at2"/>
<dbReference type="GO" id="GO:0005524">
    <property type="term" value="F:ATP binding"/>
    <property type="evidence" value="ECO:0007669"/>
    <property type="project" value="UniProtKB-KW"/>
</dbReference>
<keyword evidence="3" id="KW-0547">Nucleotide-binding</keyword>
<keyword evidence="2" id="KW-0808">Transferase</keyword>
<evidence type="ECO:0000313" key="8">
    <source>
        <dbReference type="Proteomes" id="UP000436284"/>
    </source>
</evidence>
<keyword evidence="4 7" id="KW-0418">Kinase</keyword>
<evidence type="ECO:0000256" key="5">
    <source>
        <dbReference type="ARBA" id="ARBA00022840"/>
    </source>
</evidence>
<dbReference type="EMBL" id="WUUK01000003">
    <property type="protein sequence ID" value="MXQ51386.1"/>
    <property type="molecule type" value="Genomic_DNA"/>
</dbReference>
<comment type="similarity">
    <text evidence="1">Belongs to the carbohydrate kinase PfkB family.</text>
</comment>
<protein>
    <submittedName>
        <fullName evidence="7">Sugar kinase</fullName>
    </submittedName>
</protein>
<dbReference type="Proteomes" id="UP000436284">
    <property type="component" value="Unassembled WGS sequence"/>
</dbReference>
<name>A0A6N8U2Z2_9STAP</name>
<keyword evidence="8" id="KW-1185">Reference proteome</keyword>
<dbReference type="PROSITE" id="PS00584">
    <property type="entry name" value="PFKB_KINASES_2"/>
    <property type="match status" value="1"/>
</dbReference>
<comment type="caution">
    <text evidence="7">The sequence shown here is derived from an EMBL/GenBank/DDBJ whole genome shotgun (WGS) entry which is preliminary data.</text>
</comment>
<reference evidence="7 8" key="1">
    <citation type="submission" date="2019-12" db="EMBL/GenBank/DDBJ databases">
        <title>Salinicoccus cyprini sp. nov., isolated from gastro-intestinal tract of mirror carp, Cyprinus carpio var. specularis, collected from Gobind Sagar Reservoir, Himachal Pradesh, India.</title>
        <authorList>
            <person name="Talwar C."/>
            <person name="Singh A.K."/>
            <person name="Lal R."/>
            <person name="Negi R.K."/>
        </authorList>
    </citation>
    <scope>NUCLEOTIDE SEQUENCE [LARGE SCALE GENOMIC DNA]</scope>
    <source>
        <strain evidence="7 8">J-82</strain>
    </source>
</reference>
<evidence type="ECO:0000256" key="3">
    <source>
        <dbReference type="ARBA" id="ARBA00022741"/>
    </source>
</evidence>
<proteinExistence type="inferred from homology"/>
<accession>A0A6N8U2Z2</accession>
<dbReference type="PANTHER" id="PTHR43085">
    <property type="entry name" value="HEXOKINASE FAMILY MEMBER"/>
    <property type="match status" value="1"/>
</dbReference>
<evidence type="ECO:0000256" key="4">
    <source>
        <dbReference type="ARBA" id="ARBA00022777"/>
    </source>
</evidence>
<dbReference type="GO" id="GO:0016301">
    <property type="term" value="F:kinase activity"/>
    <property type="evidence" value="ECO:0007669"/>
    <property type="project" value="UniProtKB-KW"/>
</dbReference>
<dbReference type="InterPro" id="IPR011611">
    <property type="entry name" value="PfkB_dom"/>
</dbReference>
<dbReference type="SUPFAM" id="SSF53613">
    <property type="entry name" value="Ribokinase-like"/>
    <property type="match status" value="1"/>
</dbReference>
<evidence type="ECO:0000256" key="2">
    <source>
        <dbReference type="ARBA" id="ARBA00022679"/>
    </source>
</evidence>
<evidence type="ECO:0000259" key="6">
    <source>
        <dbReference type="Pfam" id="PF00294"/>
    </source>
</evidence>
<dbReference type="InterPro" id="IPR002173">
    <property type="entry name" value="Carboh/pur_kinase_PfkB_CS"/>
</dbReference>
<gene>
    <name evidence="7" type="ORF">GQ671_08895</name>
</gene>
<dbReference type="InterPro" id="IPR050306">
    <property type="entry name" value="PfkB_Carbo_kinase"/>
</dbReference>